<evidence type="ECO:0000256" key="2">
    <source>
        <dbReference type="ARBA" id="ARBA00022801"/>
    </source>
</evidence>
<dbReference type="Pfam" id="PF03265">
    <property type="entry name" value="DNase_II"/>
    <property type="match status" value="1"/>
</dbReference>
<dbReference type="OrthoDB" id="10261598at2759"/>
<comment type="similarity">
    <text evidence="1">Belongs to the DNase II family.</text>
</comment>
<dbReference type="EMBL" id="BMAW01128305">
    <property type="protein sequence ID" value="GFU24903.1"/>
    <property type="molecule type" value="Genomic_DNA"/>
</dbReference>
<gene>
    <name evidence="4" type="ORF">NPIL_29641</name>
</gene>
<feature type="chain" id="PRO_5036444061" evidence="3">
    <location>
        <begin position="26"/>
        <end position="376"/>
    </location>
</feature>
<dbReference type="InterPro" id="IPR004947">
    <property type="entry name" value="DNase_II"/>
</dbReference>
<dbReference type="PANTHER" id="PTHR10858:SF23">
    <property type="entry name" value="DEOXYRIBONUCLEASE II"/>
    <property type="match status" value="1"/>
</dbReference>
<evidence type="ECO:0000256" key="3">
    <source>
        <dbReference type="SAM" id="SignalP"/>
    </source>
</evidence>
<feature type="signal peptide" evidence="3">
    <location>
        <begin position="1"/>
        <end position="25"/>
    </location>
</feature>
<comment type="caution">
    <text evidence="4">The sequence shown here is derived from an EMBL/GenBank/DDBJ whole genome shotgun (WGS) entry which is preliminary data.</text>
</comment>
<evidence type="ECO:0000313" key="5">
    <source>
        <dbReference type="Proteomes" id="UP000887013"/>
    </source>
</evidence>
<organism evidence="4 5">
    <name type="scientific">Nephila pilipes</name>
    <name type="common">Giant wood spider</name>
    <name type="synonym">Nephila maculata</name>
    <dbReference type="NCBI Taxonomy" id="299642"/>
    <lineage>
        <taxon>Eukaryota</taxon>
        <taxon>Metazoa</taxon>
        <taxon>Ecdysozoa</taxon>
        <taxon>Arthropoda</taxon>
        <taxon>Chelicerata</taxon>
        <taxon>Arachnida</taxon>
        <taxon>Araneae</taxon>
        <taxon>Araneomorphae</taxon>
        <taxon>Entelegynae</taxon>
        <taxon>Araneoidea</taxon>
        <taxon>Nephilidae</taxon>
        <taxon>Nephila</taxon>
    </lineage>
</organism>
<dbReference type="PANTHER" id="PTHR10858">
    <property type="entry name" value="DEOXYRIBONUCLEASE II"/>
    <property type="match status" value="1"/>
</dbReference>
<proteinExistence type="inferred from homology"/>
<name>A0A8X6QFU4_NEPPI</name>
<accession>A0A8X6QFU4</accession>
<dbReference type="CDD" id="cd09120">
    <property type="entry name" value="PLDc_DNaseII_1"/>
    <property type="match status" value="1"/>
</dbReference>
<dbReference type="Proteomes" id="UP000887013">
    <property type="component" value="Unassembled WGS sequence"/>
</dbReference>
<reference evidence="4" key="1">
    <citation type="submission" date="2020-08" db="EMBL/GenBank/DDBJ databases">
        <title>Multicomponent nature underlies the extraordinary mechanical properties of spider dragline silk.</title>
        <authorList>
            <person name="Kono N."/>
            <person name="Nakamura H."/>
            <person name="Mori M."/>
            <person name="Yoshida Y."/>
            <person name="Ohtoshi R."/>
            <person name="Malay A.D."/>
            <person name="Moran D.A.P."/>
            <person name="Tomita M."/>
            <person name="Numata K."/>
            <person name="Arakawa K."/>
        </authorList>
    </citation>
    <scope>NUCLEOTIDE SEQUENCE</scope>
</reference>
<dbReference type="AlphaFoldDB" id="A0A8X6QFU4"/>
<keyword evidence="3" id="KW-0732">Signal</keyword>
<evidence type="ECO:0000256" key="1">
    <source>
        <dbReference type="ARBA" id="ARBA00007527"/>
    </source>
</evidence>
<evidence type="ECO:0000313" key="4">
    <source>
        <dbReference type="EMBL" id="GFU24903.1"/>
    </source>
</evidence>
<sequence>MENHKPTFLYSTIFLLIFNVELSTAISCKTETDQDIDWFIIYKLPAIASEKPESYLEKGTAYAYMTSDDSLLWTLSSISVESENSMLGKTFNEFRSKKDKDPNTTYLFYNDDPPHGNKSNAGYLKGYLAFNEESGFWLIHSIPKYTDSDKHLFPSEAVPYGHMAICITFKTKILSKICTHLLYCNPNIYDYKISNKIKQTLDEASLSLFSENPDFITEPSEEPIEFMLESSDGQSFYGFAKNNQEDFDLYADRIVALTMIDLMVESERHGAGKALGPSCRSEHTVRDVTAIDLMVHKKNILFNSTEDHSKWAISEDDSTKTVCIADLNRMESETKRGGGALCFYSPSTCIIFAWLLFKLKIEIFDKAGINNLILGK</sequence>
<dbReference type="GO" id="GO:0004531">
    <property type="term" value="F:deoxyribonuclease II activity"/>
    <property type="evidence" value="ECO:0007669"/>
    <property type="project" value="InterPro"/>
</dbReference>
<dbReference type="GO" id="GO:0006309">
    <property type="term" value="P:apoptotic DNA fragmentation"/>
    <property type="evidence" value="ECO:0007669"/>
    <property type="project" value="TreeGrafter"/>
</dbReference>
<protein>
    <submittedName>
        <fullName evidence="4">Plancitoxin-1</fullName>
    </submittedName>
</protein>
<keyword evidence="2" id="KW-0378">Hydrolase</keyword>
<keyword evidence="5" id="KW-1185">Reference proteome</keyword>